<keyword evidence="2" id="KW-1185">Reference proteome</keyword>
<accession>A0A0V0RUU6</accession>
<evidence type="ECO:0000313" key="2">
    <source>
        <dbReference type="Proteomes" id="UP000054630"/>
    </source>
</evidence>
<dbReference type="Proteomes" id="UP000054630">
    <property type="component" value="Unassembled WGS sequence"/>
</dbReference>
<name>A0A0V0RUU6_9BILA</name>
<comment type="caution">
    <text evidence="1">The sequence shown here is derived from an EMBL/GenBank/DDBJ whole genome shotgun (WGS) entry which is preliminary data.</text>
</comment>
<reference evidence="1 2" key="1">
    <citation type="submission" date="2015-01" db="EMBL/GenBank/DDBJ databases">
        <title>Evolution of Trichinella species and genotypes.</title>
        <authorList>
            <person name="Korhonen P.K."/>
            <person name="Edoardo P."/>
            <person name="Giuseppe L.R."/>
            <person name="Gasser R.B."/>
        </authorList>
    </citation>
    <scope>NUCLEOTIDE SEQUENCE [LARGE SCALE GENOMIC DNA]</scope>
    <source>
        <strain evidence="1">ISS37</strain>
    </source>
</reference>
<proteinExistence type="predicted"/>
<organism evidence="1 2">
    <name type="scientific">Trichinella nelsoni</name>
    <dbReference type="NCBI Taxonomy" id="6336"/>
    <lineage>
        <taxon>Eukaryota</taxon>
        <taxon>Metazoa</taxon>
        <taxon>Ecdysozoa</taxon>
        <taxon>Nematoda</taxon>
        <taxon>Enoplea</taxon>
        <taxon>Dorylaimia</taxon>
        <taxon>Trichinellida</taxon>
        <taxon>Trichinellidae</taxon>
        <taxon>Trichinella</taxon>
    </lineage>
</organism>
<sequence>MGELISHHLPHPVPWEGRCASRYLPRDRWTVSPLFRARNALADGLPCDSTSERSSMVRLPCYFASNVVAACRGDASLSNDATMRP</sequence>
<dbReference type="EMBL" id="JYDL01000075">
    <property type="protein sequence ID" value="KRX18248.1"/>
    <property type="molecule type" value="Genomic_DNA"/>
</dbReference>
<dbReference type="OrthoDB" id="5936646at2759"/>
<gene>
    <name evidence="1" type="ORF">T07_13671</name>
</gene>
<dbReference type="AlphaFoldDB" id="A0A0V0RUU6"/>
<protein>
    <submittedName>
        <fullName evidence="1">Uncharacterized protein</fullName>
    </submittedName>
</protein>
<evidence type="ECO:0000313" key="1">
    <source>
        <dbReference type="EMBL" id="KRX18248.1"/>
    </source>
</evidence>